<keyword evidence="2" id="KW-0963">Cytoplasm</keyword>
<dbReference type="GO" id="GO:0000176">
    <property type="term" value="C:nuclear exosome (RNase complex)"/>
    <property type="evidence" value="ECO:0007669"/>
    <property type="project" value="TreeGrafter"/>
</dbReference>
<feature type="domain" description="Exosome complex component N-terminal" evidence="5">
    <location>
        <begin position="8"/>
        <end position="41"/>
    </location>
</feature>
<proteinExistence type="predicted"/>
<dbReference type="InParanoid" id="A0A2P6NTR0"/>
<keyword evidence="3" id="KW-0271">Exosome</keyword>
<dbReference type="OrthoDB" id="440760at2759"/>
<dbReference type="GO" id="GO:0005737">
    <property type="term" value="C:cytoplasm"/>
    <property type="evidence" value="ECO:0007669"/>
    <property type="project" value="TreeGrafter"/>
</dbReference>
<dbReference type="FunCoup" id="A0A2P6NTR0">
    <property type="interactions" value="510"/>
</dbReference>
<evidence type="ECO:0000313" key="7">
    <source>
        <dbReference type="Proteomes" id="UP000241769"/>
    </source>
</evidence>
<evidence type="ECO:0000256" key="1">
    <source>
        <dbReference type="ARBA" id="ARBA00004604"/>
    </source>
</evidence>
<evidence type="ECO:0000259" key="4">
    <source>
        <dbReference type="Pfam" id="PF10447"/>
    </source>
</evidence>
<dbReference type="Gene3D" id="2.40.50.100">
    <property type="match status" value="1"/>
</dbReference>
<evidence type="ECO:0000256" key="3">
    <source>
        <dbReference type="ARBA" id="ARBA00022835"/>
    </source>
</evidence>
<dbReference type="PANTHER" id="PTHR12686:SF8">
    <property type="entry name" value="EXOSOME COMPLEX COMPONENT CSL4"/>
    <property type="match status" value="1"/>
</dbReference>
<dbReference type="InterPro" id="IPR039771">
    <property type="entry name" value="Csl4"/>
</dbReference>
<accession>A0A2P6NTR0</accession>
<feature type="domain" description="Exosome complex component CSL4 C-terminal" evidence="4">
    <location>
        <begin position="98"/>
        <end position="137"/>
    </location>
</feature>
<dbReference type="CDD" id="cd05791">
    <property type="entry name" value="S1_CSL4"/>
    <property type="match status" value="1"/>
</dbReference>
<gene>
    <name evidence="6" type="ORF">PROFUN_01510</name>
</gene>
<keyword evidence="7" id="KW-1185">Reference proteome</keyword>
<dbReference type="InterPro" id="IPR019495">
    <property type="entry name" value="EXOSC1_C"/>
</dbReference>
<sequence length="221" mass="24149">MQNGNQSLVCPGERLGHTDTFESGEGTYILGNYVHASVIGAREETAGKDGGKTLLSVKKEKEPSIVPDIKSIVTARVTRVNPRFVNVSILCVGDRVLREPFAGMIRQQDVRATEIDKVEIYKCFRPGDIVLAEVISLGDSRSYFLSTAKNELGVIFAKSVAGATMVPTSWESMMCPKTKTKEFRKVAKGASLSSSINVNCTTVTLLQTKTDLLNTTQCLRR</sequence>
<evidence type="ECO:0000256" key="2">
    <source>
        <dbReference type="ARBA" id="ARBA00022490"/>
    </source>
</evidence>
<dbReference type="EMBL" id="MDYQ01000021">
    <property type="protein sequence ID" value="PRP87248.1"/>
    <property type="molecule type" value="Genomic_DNA"/>
</dbReference>
<name>A0A2P6NTR0_9EUKA</name>
<evidence type="ECO:0000259" key="5">
    <source>
        <dbReference type="Pfam" id="PF14382"/>
    </source>
</evidence>
<comment type="caution">
    <text evidence="6">The sequence shown here is derived from an EMBL/GenBank/DDBJ whole genome shotgun (WGS) entry which is preliminary data.</text>
</comment>
<dbReference type="GO" id="GO:0005730">
    <property type="term" value="C:nucleolus"/>
    <property type="evidence" value="ECO:0007669"/>
    <property type="project" value="UniProtKB-SubCell"/>
</dbReference>
<dbReference type="GO" id="GO:0006396">
    <property type="term" value="P:RNA processing"/>
    <property type="evidence" value="ECO:0007669"/>
    <property type="project" value="InterPro"/>
</dbReference>
<dbReference type="SUPFAM" id="SSF50249">
    <property type="entry name" value="Nucleic acid-binding proteins"/>
    <property type="match status" value="1"/>
</dbReference>
<dbReference type="Gene3D" id="2.40.50.140">
    <property type="entry name" value="Nucleic acid-binding proteins"/>
    <property type="match status" value="1"/>
</dbReference>
<dbReference type="Pfam" id="PF10447">
    <property type="entry name" value="EXOSC1"/>
    <property type="match status" value="1"/>
</dbReference>
<dbReference type="InterPro" id="IPR025721">
    <property type="entry name" value="Exosome_cplx_N_dom"/>
</dbReference>
<dbReference type="FunFam" id="2.40.50.140:FF:000223">
    <property type="entry name" value="Chromosome 1, whole genome shotgun sequence"/>
    <property type="match status" value="1"/>
</dbReference>
<dbReference type="Proteomes" id="UP000241769">
    <property type="component" value="Unassembled WGS sequence"/>
</dbReference>
<evidence type="ECO:0000313" key="6">
    <source>
        <dbReference type="EMBL" id="PRP87248.1"/>
    </source>
</evidence>
<dbReference type="GO" id="GO:0003723">
    <property type="term" value="F:RNA binding"/>
    <property type="evidence" value="ECO:0007669"/>
    <property type="project" value="InterPro"/>
</dbReference>
<comment type="subcellular location">
    <subcellularLocation>
        <location evidence="1">Nucleus</location>
        <location evidence="1">Nucleolus</location>
    </subcellularLocation>
</comment>
<protein>
    <submittedName>
        <fullName evidence="6">Uncharacterized protein</fullName>
    </submittedName>
</protein>
<organism evidence="6 7">
    <name type="scientific">Planoprotostelium fungivorum</name>
    <dbReference type="NCBI Taxonomy" id="1890364"/>
    <lineage>
        <taxon>Eukaryota</taxon>
        <taxon>Amoebozoa</taxon>
        <taxon>Evosea</taxon>
        <taxon>Variosea</taxon>
        <taxon>Cavosteliida</taxon>
        <taxon>Cavosteliaceae</taxon>
        <taxon>Planoprotostelium</taxon>
    </lineage>
</organism>
<reference evidence="6 7" key="1">
    <citation type="journal article" date="2018" name="Genome Biol. Evol.">
        <title>Multiple Roots of Fruiting Body Formation in Amoebozoa.</title>
        <authorList>
            <person name="Hillmann F."/>
            <person name="Forbes G."/>
            <person name="Novohradska S."/>
            <person name="Ferling I."/>
            <person name="Riege K."/>
            <person name="Groth M."/>
            <person name="Westermann M."/>
            <person name="Marz M."/>
            <person name="Spaller T."/>
            <person name="Winckler T."/>
            <person name="Schaap P."/>
            <person name="Glockner G."/>
        </authorList>
    </citation>
    <scope>NUCLEOTIDE SEQUENCE [LARGE SCALE GENOMIC DNA]</scope>
    <source>
        <strain evidence="6 7">Jena</strain>
    </source>
</reference>
<dbReference type="InterPro" id="IPR012340">
    <property type="entry name" value="NA-bd_OB-fold"/>
</dbReference>
<dbReference type="AlphaFoldDB" id="A0A2P6NTR0"/>
<dbReference type="PANTHER" id="PTHR12686">
    <property type="entry name" value="3'-5' EXORIBONUCLEASE CSL4-RELATED"/>
    <property type="match status" value="1"/>
</dbReference>
<dbReference type="STRING" id="1890364.A0A2P6NTR0"/>
<dbReference type="SUPFAM" id="SSF110324">
    <property type="entry name" value="Ribosomal L27 protein-like"/>
    <property type="match status" value="1"/>
</dbReference>
<dbReference type="Pfam" id="PF14382">
    <property type="entry name" value="ECR1_N"/>
    <property type="match status" value="1"/>
</dbReference>